<keyword evidence="2" id="KW-1185">Reference proteome</keyword>
<dbReference type="EMBL" id="JAIZAY010000081">
    <property type="protein sequence ID" value="KAJ8019119.1"/>
    <property type="molecule type" value="Genomic_DNA"/>
</dbReference>
<gene>
    <name evidence="1" type="ORF">HOLleu_42496</name>
</gene>
<proteinExistence type="predicted"/>
<dbReference type="OrthoDB" id="10060349at2759"/>
<name>A0A9Q0YCM6_HOLLE</name>
<protein>
    <recommendedName>
        <fullName evidence="3">Peptidase A2 domain-containing protein</fullName>
    </recommendedName>
</protein>
<comment type="caution">
    <text evidence="1">The sequence shown here is derived from an EMBL/GenBank/DDBJ whole genome shotgun (WGS) entry which is preliminary data.</text>
</comment>
<evidence type="ECO:0000313" key="1">
    <source>
        <dbReference type="EMBL" id="KAJ8019119.1"/>
    </source>
</evidence>
<dbReference type="AlphaFoldDB" id="A0A9Q0YCM6"/>
<evidence type="ECO:0008006" key="3">
    <source>
        <dbReference type="Google" id="ProtNLM"/>
    </source>
</evidence>
<reference evidence="1" key="1">
    <citation type="submission" date="2021-10" db="EMBL/GenBank/DDBJ databases">
        <title>Tropical sea cucumber genome reveals ecological adaptation and Cuvierian tubules defense mechanism.</title>
        <authorList>
            <person name="Chen T."/>
        </authorList>
    </citation>
    <scope>NUCLEOTIDE SEQUENCE</scope>
    <source>
        <strain evidence="1">Nanhai2018</strain>
        <tissue evidence="1">Muscle</tissue>
    </source>
</reference>
<dbReference type="Proteomes" id="UP001152320">
    <property type="component" value="Unassembled WGS sequence"/>
</dbReference>
<evidence type="ECO:0000313" key="2">
    <source>
        <dbReference type="Proteomes" id="UP001152320"/>
    </source>
</evidence>
<organism evidence="1 2">
    <name type="scientific">Holothuria leucospilota</name>
    <name type="common">Black long sea cucumber</name>
    <name type="synonym">Mertensiothuria leucospilota</name>
    <dbReference type="NCBI Taxonomy" id="206669"/>
    <lineage>
        <taxon>Eukaryota</taxon>
        <taxon>Metazoa</taxon>
        <taxon>Echinodermata</taxon>
        <taxon>Eleutherozoa</taxon>
        <taxon>Echinozoa</taxon>
        <taxon>Holothuroidea</taxon>
        <taxon>Aspidochirotacea</taxon>
        <taxon>Aspidochirotida</taxon>
        <taxon>Holothuriidae</taxon>
        <taxon>Holothuria</taxon>
    </lineage>
</organism>
<accession>A0A9Q0YCM6</accession>
<sequence length="155" mass="17434">MIFELKGWDDTAKALQLAACLRGPAQAVLADLDESKRRDFRSLTEALTQRFEPIKLPVPWSQLRSVGASGLYVRSELEGDGVKFLVDTRADLTVIRAELYERLSGDKHVSLEQIPLDMAEREGKFRLKIGELQVMHDILVADIDMDAPRTIVVPM</sequence>